<dbReference type="SUPFAM" id="SSF53850">
    <property type="entry name" value="Periplasmic binding protein-like II"/>
    <property type="match status" value="1"/>
</dbReference>
<evidence type="ECO:0000256" key="3">
    <source>
        <dbReference type="ARBA" id="ARBA00022448"/>
    </source>
</evidence>
<evidence type="ECO:0000313" key="8">
    <source>
        <dbReference type="Proteomes" id="UP001595722"/>
    </source>
</evidence>
<evidence type="ECO:0000256" key="5">
    <source>
        <dbReference type="SAM" id="Phobius"/>
    </source>
</evidence>
<organism evidence="7 8">
    <name type="scientific">Bacterioplanoides pacificum</name>
    <dbReference type="NCBI Taxonomy" id="1171596"/>
    <lineage>
        <taxon>Bacteria</taxon>
        <taxon>Pseudomonadati</taxon>
        <taxon>Pseudomonadota</taxon>
        <taxon>Gammaproteobacteria</taxon>
        <taxon>Oceanospirillales</taxon>
        <taxon>Oceanospirillaceae</taxon>
        <taxon>Bacterioplanoides</taxon>
    </lineage>
</organism>
<comment type="subcellular location">
    <subcellularLocation>
        <location evidence="1">Cell envelope</location>
    </subcellularLocation>
</comment>
<dbReference type="Gene3D" id="3.40.190.10">
    <property type="entry name" value="Periplasmic binding protein-like II"/>
    <property type="match status" value="1"/>
</dbReference>
<comment type="caution">
    <text evidence="7">The sequence shown here is derived from an EMBL/GenBank/DDBJ whole genome shotgun (WGS) entry which is preliminary data.</text>
</comment>
<dbReference type="Proteomes" id="UP001595722">
    <property type="component" value="Unassembled WGS sequence"/>
</dbReference>
<gene>
    <name evidence="7" type="ORF">ACFOMG_13370</name>
</gene>
<dbReference type="PANTHER" id="PTHR30290:SF10">
    <property type="entry name" value="PERIPLASMIC OLIGOPEPTIDE-BINDING PROTEIN-RELATED"/>
    <property type="match status" value="1"/>
</dbReference>
<evidence type="ECO:0000256" key="4">
    <source>
        <dbReference type="ARBA" id="ARBA00022729"/>
    </source>
</evidence>
<name>A0ABV7VX38_9GAMM</name>
<proteinExistence type="inferred from homology"/>
<sequence>MMNLARRLSAALPNLHHLFILICLVSLTSCSDNNWNNPHPDNPDNDIILYSSFAERPKHLDPARSYSADESVFIDQIYEPPLQYHYLKRPYQLIPLTLTRMPDIRYLDEQQQPLPDDAQQPAFSRYTFTIRPGIRYQPHPAFARDNNGDFVYRFQSAEESAAYRTLKDFDQSGSQTLIADDYIYQIKRLADPQRLAPLRGLLSQYIVGMTDTSAAIAKARETLDKNAWLDLRQFDMAGVKKIDDLSFSITLKGKYPQFQYWLAFHFFAPVPWQVDRFYHLPGLPEKNITLDWHPVGTGAFMMTENNPNAEIILETNPNFRGEPYPTSGEPGDAEKGLLDDAGKTMPFIDKAVFRLEKESIPVWTKFLQGYYDRSGIGSDSFDQAVNVGSSGIDLSDELKERGIRLDKAVQPGTYYLGFNMLDPIVGGYDDKRRKLRQAIAIAYQEEEYIAIFLNGRGETAMSPIPPGIFGYQPGPLGINQQVFDWRQGPDGEYRAVRKSIDVARQLLAEAGYPDGRDAETGEPLVINLDTITRSGDQARLQWIKKQFKKLNLQLNIRGTDYNRFKDKMENGNAQLYYWGWLADYPDPENFLFLLYGPNAQVGSKSGVNSANYKNPQYDRLFEKMQLMENSPERLEIIQQMKALLHHDMPWASGFHIHSYALSNAWVKNTKPHGISKMSFKYRRIDTELRRQQQQQWNQPVIWPLVLLTLIFLAVAIPGYRAFKQRQTRVITSEHNNKQGDNH</sequence>
<feature type="domain" description="Solute-binding protein family 5" evidence="6">
    <location>
        <begin position="176"/>
        <end position="598"/>
    </location>
</feature>
<evidence type="ECO:0000259" key="6">
    <source>
        <dbReference type="Pfam" id="PF00496"/>
    </source>
</evidence>
<dbReference type="EMBL" id="JBHRYB010000013">
    <property type="protein sequence ID" value="MFC3681091.1"/>
    <property type="molecule type" value="Genomic_DNA"/>
</dbReference>
<keyword evidence="3" id="KW-0813">Transport</keyword>
<dbReference type="InterPro" id="IPR000914">
    <property type="entry name" value="SBP_5_dom"/>
</dbReference>
<dbReference type="CDD" id="cd08505">
    <property type="entry name" value="PBP2_NikA_DppA_OppA_like_18"/>
    <property type="match status" value="1"/>
</dbReference>
<keyword evidence="4" id="KW-0732">Signal</keyword>
<keyword evidence="5" id="KW-0812">Transmembrane</keyword>
<evidence type="ECO:0000313" key="7">
    <source>
        <dbReference type="EMBL" id="MFC3681091.1"/>
    </source>
</evidence>
<dbReference type="Gene3D" id="3.10.105.10">
    <property type="entry name" value="Dipeptide-binding Protein, Domain 3"/>
    <property type="match status" value="1"/>
</dbReference>
<dbReference type="Pfam" id="PF00496">
    <property type="entry name" value="SBP_bac_5"/>
    <property type="match status" value="1"/>
</dbReference>
<evidence type="ECO:0000256" key="2">
    <source>
        <dbReference type="ARBA" id="ARBA00005695"/>
    </source>
</evidence>
<dbReference type="PROSITE" id="PS51257">
    <property type="entry name" value="PROKAR_LIPOPROTEIN"/>
    <property type="match status" value="1"/>
</dbReference>
<keyword evidence="5" id="KW-1133">Transmembrane helix</keyword>
<accession>A0ABV7VX38</accession>
<protein>
    <submittedName>
        <fullName evidence="7">ABC transporter substrate-binding protein</fullName>
    </submittedName>
</protein>
<reference evidence="8" key="1">
    <citation type="journal article" date="2019" name="Int. J. Syst. Evol. Microbiol.">
        <title>The Global Catalogue of Microorganisms (GCM) 10K type strain sequencing project: providing services to taxonomists for standard genome sequencing and annotation.</title>
        <authorList>
            <consortium name="The Broad Institute Genomics Platform"/>
            <consortium name="The Broad Institute Genome Sequencing Center for Infectious Disease"/>
            <person name="Wu L."/>
            <person name="Ma J."/>
        </authorList>
    </citation>
    <scope>NUCLEOTIDE SEQUENCE [LARGE SCALE GENOMIC DNA]</scope>
    <source>
        <strain evidence="8">KCTC 42424</strain>
    </source>
</reference>
<comment type="similarity">
    <text evidence="2">Belongs to the bacterial solute-binding protein 5 family.</text>
</comment>
<feature type="transmembrane region" description="Helical" evidence="5">
    <location>
        <begin position="700"/>
        <end position="719"/>
    </location>
</feature>
<dbReference type="InterPro" id="IPR039424">
    <property type="entry name" value="SBP_5"/>
</dbReference>
<keyword evidence="8" id="KW-1185">Reference proteome</keyword>
<dbReference type="PANTHER" id="PTHR30290">
    <property type="entry name" value="PERIPLASMIC BINDING COMPONENT OF ABC TRANSPORTER"/>
    <property type="match status" value="1"/>
</dbReference>
<dbReference type="RefSeq" id="WP_376867286.1">
    <property type="nucleotide sequence ID" value="NZ_JBHRYB010000013.1"/>
</dbReference>
<evidence type="ECO:0000256" key="1">
    <source>
        <dbReference type="ARBA" id="ARBA00004196"/>
    </source>
</evidence>
<keyword evidence="5" id="KW-0472">Membrane</keyword>